<dbReference type="PANTHER" id="PTHR44936:SF9">
    <property type="entry name" value="SENSOR PROTEIN CREC"/>
    <property type="match status" value="1"/>
</dbReference>
<dbReference type="PROSITE" id="PS50109">
    <property type="entry name" value="HIS_KIN"/>
    <property type="match status" value="1"/>
</dbReference>
<keyword evidence="5" id="KW-0547">Nucleotide-binding</keyword>
<dbReference type="Proteomes" id="UP000076476">
    <property type="component" value="Unassembled WGS sequence"/>
</dbReference>
<dbReference type="InterPro" id="IPR004358">
    <property type="entry name" value="Sig_transdc_His_kin-like_C"/>
</dbReference>
<feature type="transmembrane region" description="Helical" evidence="9">
    <location>
        <begin position="156"/>
        <end position="174"/>
    </location>
</feature>
<dbReference type="InterPro" id="IPR005467">
    <property type="entry name" value="His_kinase_dom"/>
</dbReference>
<dbReference type="InterPro" id="IPR003594">
    <property type="entry name" value="HATPase_dom"/>
</dbReference>
<dbReference type="AlphaFoldDB" id="A0A165XIM5"/>
<evidence type="ECO:0000256" key="5">
    <source>
        <dbReference type="ARBA" id="ARBA00022741"/>
    </source>
</evidence>
<keyword evidence="3" id="KW-0597">Phosphoprotein</keyword>
<gene>
    <name evidence="11" type="ORF">AZI98_10720</name>
</gene>
<keyword evidence="6 11" id="KW-0418">Kinase</keyword>
<dbReference type="PANTHER" id="PTHR44936">
    <property type="entry name" value="SENSOR PROTEIN CREC"/>
    <property type="match status" value="1"/>
</dbReference>
<keyword evidence="8" id="KW-0902">Two-component regulatory system</keyword>
<evidence type="ECO:0000256" key="3">
    <source>
        <dbReference type="ARBA" id="ARBA00022553"/>
    </source>
</evidence>
<evidence type="ECO:0000256" key="6">
    <source>
        <dbReference type="ARBA" id="ARBA00022777"/>
    </source>
</evidence>
<evidence type="ECO:0000256" key="9">
    <source>
        <dbReference type="SAM" id="Phobius"/>
    </source>
</evidence>
<proteinExistence type="predicted"/>
<dbReference type="GO" id="GO:0005524">
    <property type="term" value="F:ATP binding"/>
    <property type="evidence" value="ECO:0007669"/>
    <property type="project" value="UniProtKB-KW"/>
</dbReference>
<evidence type="ECO:0000256" key="2">
    <source>
        <dbReference type="ARBA" id="ARBA00012438"/>
    </source>
</evidence>
<keyword evidence="4" id="KW-0808">Transferase</keyword>
<organism evidence="11 12">
    <name type="scientific">Aeribacillus pallidus</name>
    <dbReference type="NCBI Taxonomy" id="33936"/>
    <lineage>
        <taxon>Bacteria</taxon>
        <taxon>Bacillati</taxon>
        <taxon>Bacillota</taxon>
        <taxon>Bacilli</taxon>
        <taxon>Bacillales</taxon>
        <taxon>Bacillaceae</taxon>
        <taxon>Aeribacillus</taxon>
    </lineage>
</organism>
<feature type="transmembrane region" description="Helical" evidence="9">
    <location>
        <begin position="95"/>
        <end position="112"/>
    </location>
</feature>
<evidence type="ECO:0000313" key="11">
    <source>
        <dbReference type="EMBL" id="KZN96070.1"/>
    </source>
</evidence>
<keyword evidence="9" id="KW-0812">Transmembrane</keyword>
<evidence type="ECO:0000256" key="1">
    <source>
        <dbReference type="ARBA" id="ARBA00000085"/>
    </source>
</evidence>
<dbReference type="EC" id="2.7.13.3" evidence="2"/>
<reference evidence="11 12" key="1">
    <citation type="submission" date="2016-04" db="EMBL/GenBank/DDBJ databases">
        <title>Draft genome sequence of Aeribacillus pallidus 8m3 from petroleum reservoir.</title>
        <authorList>
            <person name="Poltaraus A.B."/>
            <person name="Nazina T.N."/>
            <person name="Tourova T.P."/>
            <person name="Malakho S.M."/>
            <person name="Korshunova A.V."/>
            <person name="Sokolova D.S."/>
        </authorList>
    </citation>
    <scope>NUCLEOTIDE SEQUENCE [LARGE SCALE GENOMIC DNA]</scope>
    <source>
        <strain evidence="11 12">8m3</strain>
    </source>
</reference>
<dbReference type="InterPro" id="IPR036890">
    <property type="entry name" value="HATPase_C_sf"/>
</dbReference>
<dbReference type="Pfam" id="PF02518">
    <property type="entry name" value="HATPase_c"/>
    <property type="match status" value="1"/>
</dbReference>
<evidence type="ECO:0000256" key="7">
    <source>
        <dbReference type="ARBA" id="ARBA00022840"/>
    </source>
</evidence>
<keyword evidence="9" id="KW-0472">Membrane</keyword>
<dbReference type="GO" id="GO:0004673">
    <property type="term" value="F:protein histidine kinase activity"/>
    <property type="evidence" value="ECO:0007669"/>
    <property type="project" value="UniProtKB-EC"/>
</dbReference>
<accession>A0A165XIM5</accession>
<evidence type="ECO:0000313" key="12">
    <source>
        <dbReference type="Proteomes" id="UP000076476"/>
    </source>
</evidence>
<comment type="catalytic activity">
    <reaction evidence="1">
        <text>ATP + protein L-histidine = ADP + protein N-phospho-L-histidine.</text>
        <dbReference type="EC" id="2.7.13.3"/>
    </reaction>
</comment>
<dbReference type="CDD" id="cd00075">
    <property type="entry name" value="HATPase"/>
    <property type="match status" value="1"/>
</dbReference>
<feature type="transmembrane region" description="Helical" evidence="9">
    <location>
        <begin position="57"/>
        <end position="75"/>
    </location>
</feature>
<evidence type="ECO:0000256" key="4">
    <source>
        <dbReference type="ARBA" id="ARBA00022679"/>
    </source>
</evidence>
<dbReference type="PRINTS" id="PR00344">
    <property type="entry name" value="BCTRLSENSOR"/>
</dbReference>
<dbReference type="Gene3D" id="3.30.565.10">
    <property type="entry name" value="Histidine kinase-like ATPase, C-terminal domain"/>
    <property type="match status" value="1"/>
</dbReference>
<evidence type="ECO:0000256" key="8">
    <source>
        <dbReference type="ARBA" id="ARBA00023012"/>
    </source>
</evidence>
<protein>
    <recommendedName>
        <fullName evidence="2">histidine kinase</fullName>
        <ecNumber evidence="2">2.7.13.3</ecNumber>
    </recommendedName>
</protein>
<dbReference type="RefSeq" id="WP_082830330.1">
    <property type="nucleotide sequence ID" value="NZ_LWBR01000028.1"/>
</dbReference>
<evidence type="ECO:0000259" key="10">
    <source>
        <dbReference type="PROSITE" id="PS50109"/>
    </source>
</evidence>
<dbReference type="SUPFAM" id="SSF55874">
    <property type="entry name" value="ATPase domain of HSP90 chaperone/DNA topoisomerase II/histidine kinase"/>
    <property type="match status" value="1"/>
</dbReference>
<keyword evidence="12" id="KW-1185">Reference proteome</keyword>
<dbReference type="InterPro" id="IPR050980">
    <property type="entry name" value="2C_sensor_his_kinase"/>
</dbReference>
<dbReference type="STRING" id="33936.AZI98_10720"/>
<dbReference type="SMART" id="SM00387">
    <property type="entry name" value="HATPase_c"/>
    <property type="match status" value="1"/>
</dbReference>
<sequence>MNLHSLEKKELQLLVAMIILVPLAGEIKFYPFNEVYRVSFGPPTLFIFLLWLRKVPAVICGVLAGLSIVTFRVLLDLISLTSVDWMASIHTNSPYFFYYFTYALVFSVLRIHRFYNRPWVIGLLGIVIELAAGIVELLAENIMIGTVMTLDAFNKIMIIAIFRSFFVIGLFSMIKLHESKLREAEIQKRNEHMIMLVSNLYEESVLLKKSVQDAEEITRQSYNLYQKLQEIRKGKKRLSLEELSRHALRIAGEVHEIKKDNQRILSGLSKVISEESSLDYLDVRSLLSIIVRTHEKYAELLGKNIEFSIAYNGSHPEYHVYTFISIVNNLVANAVEAIKGTGSIEIAVERENDWLQIRVHDDGPGIPDQYKDIIFKPGFTLKFDSTGNSSTGIGLSYVKELAEKLNGEVKFDHQEDSKGATFIVRLPIGNLSQKR</sequence>
<dbReference type="GO" id="GO:0000160">
    <property type="term" value="P:phosphorelay signal transduction system"/>
    <property type="evidence" value="ECO:0007669"/>
    <property type="project" value="UniProtKB-KW"/>
</dbReference>
<dbReference type="EMBL" id="LWBR01000028">
    <property type="protein sequence ID" value="KZN96070.1"/>
    <property type="molecule type" value="Genomic_DNA"/>
</dbReference>
<feature type="transmembrane region" description="Helical" evidence="9">
    <location>
        <begin position="119"/>
        <end position="144"/>
    </location>
</feature>
<feature type="domain" description="Histidine kinase" evidence="10">
    <location>
        <begin position="219"/>
        <end position="430"/>
    </location>
</feature>
<comment type="caution">
    <text evidence="11">The sequence shown here is derived from an EMBL/GenBank/DDBJ whole genome shotgun (WGS) entry which is preliminary data.</text>
</comment>
<keyword evidence="9" id="KW-1133">Transmembrane helix</keyword>
<keyword evidence="7" id="KW-0067">ATP-binding</keyword>
<dbReference type="OrthoDB" id="1674512at2"/>
<name>A0A165XIM5_9BACI</name>